<dbReference type="KEGG" id="mbur:EQU24_18345"/>
<evidence type="ECO:0000259" key="1">
    <source>
        <dbReference type="Pfam" id="PF00535"/>
    </source>
</evidence>
<organism evidence="2 3">
    <name type="scientific">Methylotuvimicrobium buryatense</name>
    <name type="common">Methylomicrobium buryatense</name>
    <dbReference type="NCBI Taxonomy" id="95641"/>
    <lineage>
        <taxon>Bacteria</taxon>
        <taxon>Pseudomonadati</taxon>
        <taxon>Pseudomonadota</taxon>
        <taxon>Gammaproteobacteria</taxon>
        <taxon>Methylococcales</taxon>
        <taxon>Methylococcaceae</taxon>
        <taxon>Methylotuvimicrobium</taxon>
    </lineage>
</organism>
<dbReference type="InterPro" id="IPR029044">
    <property type="entry name" value="Nucleotide-diphossugar_trans"/>
</dbReference>
<reference evidence="3" key="1">
    <citation type="journal article" date="2019" name="J. Bacteriol.">
        <title>A Mutagenic Screen Identifies a TonB-Dependent Receptor Required for the Lanthanide Metal Switch in the Type I Methanotroph 'Methylotuvimicrobium buryatense' 5GB1C.</title>
        <authorList>
            <person name="Groom J.D."/>
            <person name="Ford S.M."/>
            <person name="Pesesky M.W."/>
            <person name="Lidstrom M.E."/>
        </authorList>
    </citation>
    <scope>NUCLEOTIDE SEQUENCE [LARGE SCALE GENOMIC DNA]</scope>
    <source>
        <strain evidence="3">5GB1C</strain>
    </source>
</reference>
<feature type="domain" description="Glycosyltransferase 2-like" evidence="1">
    <location>
        <begin position="495"/>
        <end position="615"/>
    </location>
</feature>
<dbReference type="InterPro" id="IPR001173">
    <property type="entry name" value="Glyco_trans_2-like"/>
</dbReference>
<dbReference type="Gene3D" id="3.90.550.10">
    <property type="entry name" value="Spore Coat Polysaccharide Biosynthesis Protein SpsA, Chain A"/>
    <property type="match status" value="1"/>
</dbReference>
<dbReference type="STRING" id="675511.GCA_000341735_03778"/>
<dbReference type="GO" id="GO:0016740">
    <property type="term" value="F:transferase activity"/>
    <property type="evidence" value="ECO:0007669"/>
    <property type="project" value="UniProtKB-KW"/>
</dbReference>
<accession>A0A4P9UTQ5</accession>
<evidence type="ECO:0000313" key="2">
    <source>
        <dbReference type="EMBL" id="QCW83983.1"/>
    </source>
</evidence>
<dbReference type="RefSeq" id="WP_017842164.1">
    <property type="nucleotide sequence ID" value="NZ_CP035467.1"/>
</dbReference>
<name>A0A4P9UTQ5_METBY</name>
<protein>
    <submittedName>
        <fullName evidence="2">Glycosyltransferase</fullName>
    </submittedName>
</protein>
<dbReference type="EMBL" id="CP035467">
    <property type="protein sequence ID" value="QCW83983.1"/>
    <property type="molecule type" value="Genomic_DNA"/>
</dbReference>
<gene>
    <name evidence="2" type="ORF">EQU24_18345</name>
</gene>
<dbReference type="Pfam" id="PF00535">
    <property type="entry name" value="Glycos_transf_2"/>
    <property type="match status" value="1"/>
</dbReference>
<dbReference type="SUPFAM" id="SSF53448">
    <property type="entry name" value="Nucleotide-diphospho-sugar transferases"/>
    <property type="match status" value="1"/>
</dbReference>
<sequence length="770" mass="87273">MKKDNNRFKGKLFGFYEGLLHGWVYDSRDLTERIVVEIYADDYPLGIVRAETWVPDLAEQGIGDACYGFWLRISLAKRVHIQNIRARVANTDYWLSGLVDQAREMTTLRPPLLGYVVNSGGLRVQGWAWDPVFPKHAVGLRFYEDDRLLCEIIANQLIIDPAEAELGEGKHGFNFNLPGELADGRVHRIRVVDEHNRPLQGGPLVVAAFPSGFSSEMKRLNLAEPEKNFIETLAKRCEQLLPDSLDFELYREWFARFGKPNSDASSPFAFLVVVFGVGDIGSTVESLLGQSHGALQIIVKGSFEYCDDRVEILTDRDWPCLFPERLRRHQGLVCYVEAGDTLAPEALSLVGGVFADPDVQLAYSDCDYRQGDETCLPWFKPDWDLDLFLASDPLQHLLVVRAQLLPAESPWSLEPKAWSWLAVNAVGDNGEAIRHIADVLYHRHRQHCLAEYDQTIAAEFLPLIAPDAEGVTAASDYPSVRTIQWSAPNAWPKVSLIIPTRDQQDLLERCIDSLLKTDYPDLEIIVVDNDSQQPAIHRYFKKLTRQGIRILPYPHRFNYSAINNWAVEQAQGDVIGLINNDVEAIEPDWLSSMVRQLLRPNIGAVGAKLLWPNGMVQHGGVLLGLHGLIGHVGNHWEQHDSGYFGYNQLVRRASAVTAACLICFKRDYQLLGGLNEQAFPVAFNDVDFCLRLRKSGKHIVWTPEATLWHKESASRGRDAIPEKQARFEKEKRNLKERWGHLLFEDPFYNPNLNLDHYSHKGLAFPPRHKV</sequence>
<dbReference type="PANTHER" id="PTHR43179">
    <property type="entry name" value="RHAMNOSYLTRANSFERASE WBBL"/>
    <property type="match status" value="1"/>
</dbReference>
<proteinExistence type="predicted"/>
<dbReference type="OrthoDB" id="5565254at2"/>
<dbReference type="CDD" id="cd04186">
    <property type="entry name" value="GT_2_like_c"/>
    <property type="match status" value="1"/>
</dbReference>
<evidence type="ECO:0000313" key="3">
    <source>
        <dbReference type="Proteomes" id="UP000305881"/>
    </source>
</evidence>
<keyword evidence="3" id="KW-1185">Reference proteome</keyword>
<dbReference type="Proteomes" id="UP000305881">
    <property type="component" value="Chromosome"/>
</dbReference>
<dbReference type="AlphaFoldDB" id="A0A4P9UTQ5"/>
<dbReference type="PANTHER" id="PTHR43179:SF7">
    <property type="entry name" value="RHAMNOSYLTRANSFERASE WBBL"/>
    <property type="match status" value="1"/>
</dbReference>